<dbReference type="GO" id="GO:0046872">
    <property type="term" value="F:metal ion binding"/>
    <property type="evidence" value="ECO:0007669"/>
    <property type="project" value="UniProtKB-KW"/>
</dbReference>
<comment type="subcellular location">
    <subcellularLocation>
        <location evidence="1">Membrane</location>
        <topology evidence="1">Multi-pass membrane protein</topology>
    </subcellularLocation>
</comment>
<feature type="transmembrane region" description="Helical" evidence="6">
    <location>
        <begin position="109"/>
        <end position="129"/>
    </location>
</feature>
<feature type="transmembrane region" description="Helical" evidence="6">
    <location>
        <begin position="162"/>
        <end position="183"/>
    </location>
</feature>
<proteinExistence type="predicted"/>
<protein>
    <submittedName>
        <fullName evidence="7">Hemolysin III family protein</fullName>
    </submittedName>
</protein>
<evidence type="ECO:0000256" key="6">
    <source>
        <dbReference type="SAM" id="Phobius"/>
    </source>
</evidence>
<evidence type="ECO:0000256" key="3">
    <source>
        <dbReference type="ARBA" id="ARBA00022989"/>
    </source>
</evidence>
<evidence type="ECO:0000256" key="1">
    <source>
        <dbReference type="ARBA" id="ARBA00004141"/>
    </source>
</evidence>
<reference evidence="7 8" key="1">
    <citation type="submission" date="2019-11" db="EMBL/GenBank/DDBJ databases">
        <title>Identification of a novel strain.</title>
        <authorList>
            <person name="Xu Q."/>
            <person name="Wang G."/>
        </authorList>
    </citation>
    <scope>NUCLEOTIDE SEQUENCE [LARGE SCALE GENOMIC DNA]</scope>
    <source>
        <strain evidence="8">xq</strain>
    </source>
</reference>
<comment type="caution">
    <text evidence="7">The sequence shown here is derived from an EMBL/GenBank/DDBJ whole genome shotgun (WGS) entry which is preliminary data.</text>
</comment>
<keyword evidence="5" id="KW-0479">Metal-binding</keyword>
<name>A0A6I3KDM5_9HYPH</name>
<keyword evidence="4 6" id="KW-0472">Membrane</keyword>
<keyword evidence="5" id="KW-0862">Zinc</keyword>
<feature type="transmembrane region" description="Helical" evidence="6">
    <location>
        <begin position="195"/>
        <end position="213"/>
    </location>
</feature>
<dbReference type="InterPro" id="IPR004254">
    <property type="entry name" value="AdipoR/HlyIII-related"/>
</dbReference>
<keyword evidence="8" id="KW-1185">Reference proteome</keyword>
<dbReference type="Proteomes" id="UP000440694">
    <property type="component" value="Unassembled WGS sequence"/>
</dbReference>
<evidence type="ECO:0000313" key="7">
    <source>
        <dbReference type="EMBL" id="MTD93605.1"/>
    </source>
</evidence>
<sequence length="214" mass="22695">MTEAFPFYSRSELVADGVVHVLGIAFGLAGLAVLLALSLTHLDAASATAVLVYGAGMLAVFCFSAAYNLSLRSRWRWLLRRLDHAAIYVKIAATYTPFAALKLGGTPGLLLLAAVWGIAAFGASAKLIAPAQLVRTSYVLYLAQGWAGVFAFGPMVEALSSTALWLLIAGGVLYTVGVIFHLWQKLPYNNAIWHGCVLTASGLHFAAVLDAVLI</sequence>
<dbReference type="PANTHER" id="PTHR20855">
    <property type="entry name" value="ADIPOR/PROGESTIN RECEPTOR-RELATED"/>
    <property type="match status" value="1"/>
</dbReference>
<feature type="transmembrane region" description="Helical" evidence="6">
    <location>
        <begin position="45"/>
        <end position="67"/>
    </location>
</feature>
<evidence type="ECO:0000256" key="4">
    <source>
        <dbReference type="ARBA" id="ARBA00023136"/>
    </source>
</evidence>
<keyword evidence="2 6" id="KW-0812">Transmembrane</keyword>
<evidence type="ECO:0000256" key="2">
    <source>
        <dbReference type="ARBA" id="ARBA00022692"/>
    </source>
</evidence>
<evidence type="ECO:0000256" key="5">
    <source>
        <dbReference type="PIRSR" id="PIRSR604254-1"/>
    </source>
</evidence>
<keyword evidence="3 6" id="KW-1133">Transmembrane helix</keyword>
<dbReference type="EMBL" id="WMBQ01000001">
    <property type="protein sequence ID" value="MTD93605.1"/>
    <property type="molecule type" value="Genomic_DNA"/>
</dbReference>
<dbReference type="GO" id="GO:0016020">
    <property type="term" value="C:membrane"/>
    <property type="evidence" value="ECO:0007669"/>
    <property type="project" value="UniProtKB-SubCell"/>
</dbReference>
<dbReference type="Pfam" id="PF03006">
    <property type="entry name" value="HlyIII"/>
    <property type="match status" value="1"/>
</dbReference>
<organism evidence="7 8">
    <name type="scientific">Hyphomicrobium album</name>
    <dbReference type="NCBI Taxonomy" id="2665159"/>
    <lineage>
        <taxon>Bacteria</taxon>
        <taxon>Pseudomonadati</taxon>
        <taxon>Pseudomonadota</taxon>
        <taxon>Alphaproteobacteria</taxon>
        <taxon>Hyphomicrobiales</taxon>
        <taxon>Hyphomicrobiaceae</taxon>
        <taxon>Hyphomicrobium</taxon>
    </lineage>
</organism>
<accession>A0A6I3KDM5</accession>
<dbReference type="AlphaFoldDB" id="A0A6I3KDM5"/>
<dbReference type="RefSeq" id="WP_154738133.1">
    <property type="nucleotide sequence ID" value="NZ_WMBQ01000001.1"/>
</dbReference>
<feature type="binding site" evidence="5">
    <location>
        <position position="194"/>
    </location>
    <ligand>
        <name>Zn(2+)</name>
        <dbReference type="ChEBI" id="CHEBI:29105"/>
    </ligand>
</feature>
<dbReference type="PANTHER" id="PTHR20855:SF3">
    <property type="entry name" value="LD03007P"/>
    <property type="match status" value="1"/>
</dbReference>
<evidence type="ECO:0000313" key="8">
    <source>
        <dbReference type="Proteomes" id="UP000440694"/>
    </source>
</evidence>
<feature type="transmembrane region" description="Helical" evidence="6">
    <location>
        <begin position="18"/>
        <end position="39"/>
    </location>
</feature>
<gene>
    <name evidence="7" type="ORF">GIW81_04560</name>
</gene>